<sequence length="143" mass="16348">MNIKLITGLIALGVSFSVAAEQDIQALIKQKLKEGGGVWAEENHITKDPASGFWTCNGMRLHMDVDLGGWQDLDSNEHFMQSEKPEPVDDNDKDIKVKGTTYTYQSMDREGILKFFIVDKSGKNLYLHDDVKFFKLYRCKRDE</sequence>
<evidence type="ECO:0000256" key="1">
    <source>
        <dbReference type="SAM" id="SignalP"/>
    </source>
</evidence>
<gene>
    <name evidence="3" type="ORF">A6811_04900</name>
    <name evidence="2" type="ORF">AB612_12805</name>
</gene>
<protein>
    <recommendedName>
        <fullName evidence="4">Secreted protein</fullName>
    </recommendedName>
</protein>
<keyword evidence="1" id="KW-0732">Signal</keyword>
<evidence type="ECO:0000313" key="3">
    <source>
        <dbReference type="EMBL" id="EBQ3628215.1"/>
    </source>
</evidence>
<accession>A0A5U5D3T6</accession>
<feature type="signal peptide" evidence="1">
    <location>
        <begin position="1"/>
        <end position="20"/>
    </location>
</feature>
<evidence type="ECO:0008006" key="4">
    <source>
        <dbReference type="Google" id="ProtNLM"/>
    </source>
</evidence>
<evidence type="ECO:0000313" key="2">
    <source>
        <dbReference type="EMBL" id="EBP8786622.1"/>
    </source>
</evidence>
<dbReference type="EMBL" id="AAGMLS010000014">
    <property type="protein sequence ID" value="EBP8786622.1"/>
    <property type="molecule type" value="Genomic_DNA"/>
</dbReference>
<dbReference type="AlphaFoldDB" id="A0A5U5D3T6"/>
<feature type="chain" id="PRO_5036152205" description="Secreted protein" evidence="1">
    <location>
        <begin position="21"/>
        <end position="143"/>
    </location>
</feature>
<comment type="caution">
    <text evidence="3">The sequence shown here is derived from an EMBL/GenBank/DDBJ whole genome shotgun (WGS) entry which is preliminary data.</text>
</comment>
<dbReference type="EMBL" id="AAGOTP010000004">
    <property type="protein sequence ID" value="EBQ3628215.1"/>
    <property type="molecule type" value="Genomic_DNA"/>
</dbReference>
<organism evidence="3">
    <name type="scientific">Salmonella enterica</name>
    <name type="common">Salmonella choleraesuis</name>
    <dbReference type="NCBI Taxonomy" id="28901"/>
    <lineage>
        <taxon>Bacteria</taxon>
        <taxon>Pseudomonadati</taxon>
        <taxon>Pseudomonadota</taxon>
        <taxon>Gammaproteobacteria</taxon>
        <taxon>Enterobacterales</taxon>
        <taxon>Enterobacteriaceae</taxon>
        <taxon>Salmonella</taxon>
    </lineage>
</organism>
<reference evidence="3" key="1">
    <citation type="submission" date="2018-07" db="EMBL/GenBank/DDBJ databases">
        <authorList>
            <consortium name="GenomeTrakr network: Whole genome sequencing for foodborne pathogen traceback"/>
        </authorList>
    </citation>
    <scope>NUCLEOTIDE SEQUENCE</scope>
    <source>
        <strain evidence="2">CFSAN029981</strain>
        <strain evidence="3">CFSAN039234</strain>
    </source>
</reference>
<name>A0A5U5D3T6_SALER</name>
<proteinExistence type="predicted"/>